<dbReference type="InParanoid" id="A0A0C3P1B6"/>
<dbReference type="HOGENOM" id="CLU_007337_0_1_1"/>
<dbReference type="OrthoDB" id="2669721at2759"/>
<evidence type="ECO:0000313" key="2">
    <source>
        <dbReference type="Proteomes" id="UP000054217"/>
    </source>
</evidence>
<dbReference type="Proteomes" id="UP000054217">
    <property type="component" value="Unassembled WGS sequence"/>
</dbReference>
<dbReference type="EMBL" id="KN831962">
    <property type="protein sequence ID" value="KIO06840.1"/>
    <property type="molecule type" value="Genomic_DNA"/>
</dbReference>
<name>A0A0C3P1B6_PISTI</name>
<reference evidence="2" key="2">
    <citation type="submission" date="2015-01" db="EMBL/GenBank/DDBJ databases">
        <title>Evolutionary Origins and Diversification of the Mycorrhizal Mutualists.</title>
        <authorList>
            <consortium name="DOE Joint Genome Institute"/>
            <consortium name="Mycorrhizal Genomics Consortium"/>
            <person name="Kohler A."/>
            <person name="Kuo A."/>
            <person name="Nagy L.G."/>
            <person name="Floudas D."/>
            <person name="Copeland A."/>
            <person name="Barry K.W."/>
            <person name="Cichocki N."/>
            <person name="Veneault-Fourrey C."/>
            <person name="LaButti K."/>
            <person name="Lindquist E.A."/>
            <person name="Lipzen A."/>
            <person name="Lundell T."/>
            <person name="Morin E."/>
            <person name="Murat C."/>
            <person name="Riley R."/>
            <person name="Ohm R."/>
            <person name="Sun H."/>
            <person name="Tunlid A."/>
            <person name="Henrissat B."/>
            <person name="Grigoriev I.V."/>
            <person name="Hibbett D.S."/>
            <person name="Martin F."/>
        </authorList>
    </citation>
    <scope>NUCLEOTIDE SEQUENCE [LARGE SCALE GENOMIC DNA]</scope>
    <source>
        <strain evidence="2">Marx 270</strain>
    </source>
</reference>
<accession>A0A0C3P1B6</accession>
<organism evidence="1 2">
    <name type="scientific">Pisolithus tinctorius Marx 270</name>
    <dbReference type="NCBI Taxonomy" id="870435"/>
    <lineage>
        <taxon>Eukaryota</taxon>
        <taxon>Fungi</taxon>
        <taxon>Dikarya</taxon>
        <taxon>Basidiomycota</taxon>
        <taxon>Agaricomycotina</taxon>
        <taxon>Agaricomycetes</taxon>
        <taxon>Agaricomycetidae</taxon>
        <taxon>Boletales</taxon>
        <taxon>Sclerodermatineae</taxon>
        <taxon>Pisolithaceae</taxon>
        <taxon>Pisolithus</taxon>
    </lineage>
</organism>
<gene>
    <name evidence="1" type="ORF">M404DRAFT_138489</name>
</gene>
<protein>
    <recommendedName>
        <fullName evidence="3">Transposase family Tnp2 protein</fullName>
    </recommendedName>
</protein>
<dbReference type="AlphaFoldDB" id="A0A0C3P1B6"/>
<proteinExistence type="predicted"/>
<sequence>HQRRARPVVDIEALAATAIFPSMQETMNFVAKLKNASLDDSVSKLNEDAIERLRNPPSRPISIENPGTRFSISAYLALESASQNAYNRVCQAARSSFAGSSGADDILSFYNVEKLIASYTGVVSMEHDMCRNTCIAYTGPFSQLEVCPTCEVSRWKEERLQGNRGRSKVAAQTFTTIPIGPQLQALYRHKDSAIDMDYLHRRTQEILRQLQETGSIPVIDDVVMGWDYLGAVLDGDIKPNDIVLMVSIDGAQLYDSKELDCWIYIWIILHVRPGGFIPGPNKPKHLDSFLFPGLHHLSALQAEGLPIWNARMDSRYVSDLYLLFTTADGPGLVYWNGMVGHSGKNGCRMYCGVISRRKTQGKHYYPALLRPRDRCVRGSDHLDIDVFNLPLGGCTDYLANLKTIVAIRNQTQWDKKKTETGLTKPPLLLRLHPNRCLGVPLCITTDIMHLAGNISDLLLSLWRGTIDHADSDDPERWPWAVLADEAVWRAHGEAVVRAGFHLPGSYDRKPRNIAEKINTQYKTWEFQLYTFALAPILLYSVLPSPFWENYCKLVRGFQIMCQSTLTKDELLDAHALLCSWEHEFELTYYSLLESRIHFVRPCVHQVVHLVSEAIYKGPPSCYAQWTMERMIGSLGEQIRQPSKPFANLAREGVRRCQVNSLLSAMPELDDSGNGLPSGAENLDDGYVLLRKRAKNSIIPRGDEATAISHFLGPGHVLPRIKKWARLRLPNGQIARSAWREKLRPPEQLRVSRNVKFLSDGETQCGEVQYFTRLANVGDGGSWEYIDVAIIRNYSTPDEDLLRLSNQVVLASTLLDLLSVIRIKQIAGVVAMIPRRMVLPSGVEQDVYCMMERPGFDVSTWGVQYSVYGDGDDDEGGEDVE</sequence>
<keyword evidence="2" id="KW-1185">Reference proteome</keyword>
<reference evidence="1 2" key="1">
    <citation type="submission" date="2014-04" db="EMBL/GenBank/DDBJ databases">
        <authorList>
            <consortium name="DOE Joint Genome Institute"/>
            <person name="Kuo A."/>
            <person name="Kohler A."/>
            <person name="Costa M.D."/>
            <person name="Nagy L.G."/>
            <person name="Floudas D."/>
            <person name="Copeland A."/>
            <person name="Barry K.W."/>
            <person name="Cichocki N."/>
            <person name="Veneault-Fourrey C."/>
            <person name="LaButti K."/>
            <person name="Lindquist E.A."/>
            <person name="Lipzen A."/>
            <person name="Lundell T."/>
            <person name="Morin E."/>
            <person name="Murat C."/>
            <person name="Sun H."/>
            <person name="Tunlid A."/>
            <person name="Henrissat B."/>
            <person name="Grigoriev I.V."/>
            <person name="Hibbett D.S."/>
            <person name="Martin F."/>
            <person name="Nordberg H.P."/>
            <person name="Cantor M.N."/>
            <person name="Hua S.X."/>
        </authorList>
    </citation>
    <scope>NUCLEOTIDE SEQUENCE [LARGE SCALE GENOMIC DNA]</scope>
    <source>
        <strain evidence="1 2">Marx 270</strain>
    </source>
</reference>
<evidence type="ECO:0000313" key="1">
    <source>
        <dbReference type="EMBL" id="KIO06840.1"/>
    </source>
</evidence>
<feature type="non-terminal residue" evidence="1">
    <location>
        <position position="1"/>
    </location>
</feature>
<evidence type="ECO:0008006" key="3">
    <source>
        <dbReference type="Google" id="ProtNLM"/>
    </source>
</evidence>